<dbReference type="InterPro" id="IPR013094">
    <property type="entry name" value="AB_hydrolase_3"/>
</dbReference>
<proteinExistence type="predicted"/>
<dbReference type="SUPFAM" id="SSF53474">
    <property type="entry name" value="alpha/beta-Hydrolases"/>
    <property type="match status" value="1"/>
</dbReference>
<feature type="region of interest" description="Disordered" evidence="1">
    <location>
        <begin position="16"/>
        <end position="38"/>
    </location>
</feature>
<comment type="caution">
    <text evidence="3">The sequence shown here is derived from an EMBL/GenBank/DDBJ whole genome shotgun (WGS) entry which is preliminary data.</text>
</comment>
<evidence type="ECO:0000259" key="2">
    <source>
        <dbReference type="Pfam" id="PF07859"/>
    </source>
</evidence>
<keyword evidence="3" id="KW-0378">Hydrolase</keyword>
<sequence>MVISVDYRLAPEHRMPAPVEDAYDAVPRLDSPTATPAN</sequence>
<keyword evidence="4" id="KW-1185">Reference proteome</keyword>
<reference evidence="3 4" key="1">
    <citation type="submission" date="2020-10" db="EMBL/GenBank/DDBJ databases">
        <title>Identification of Nocardia species via Next-generation sequencing and recognition of intraspecies genetic diversity.</title>
        <authorList>
            <person name="Li P."/>
            <person name="Li P."/>
            <person name="Lu B."/>
        </authorList>
    </citation>
    <scope>NUCLEOTIDE SEQUENCE [LARGE SCALE GENOMIC DNA]</scope>
    <source>
        <strain evidence="3 4">N-11</strain>
    </source>
</reference>
<dbReference type="Proteomes" id="UP000807309">
    <property type="component" value="Unassembled WGS sequence"/>
</dbReference>
<feature type="domain" description="Alpha/beta hydrolase fold-3" evidence="2">
    <location>
        <begin position="2"/>
        <end position="30"/>
    </location>
</feature>
<evidence type="ECO:0000313" key="3">
    <source>
        <dbReference type="EMBL" id="MBF6229399.1"/>
    </source>
</evidence>
<evidence type="ECO:0000256" key="1">
    <source>
        <dbReference type="SAM" id="MobiDB-lite"/>
    </source>
</evidence>
<dbReference type="GO" id="GO:0016787">
    <property type="term" value="F:hydrolase activity"/>
    <property type="evidence" value="ECO:0007669"/>
    <property type="project" value="UniProtKB-KW"/>
</dbReference>
<dbReference type="Pfam" id="PF07859">
    <property type="entry name" value="Abhydrolase_3"/>
    <property type="match status" value="1"/>
</dbReference>
<accession>A0ABS0CGD9</accession>
<name>A0ABS0CGD9_9NOCA</name>
<gene>
    <name evidence="3" type="ORF">IU470_30455</name>
</gene>
<dbReference type="Gene3D" id="3.40.50.1820">
    <property type="entry name" value="alpha/beta hydrolase"/>
    <property type="match status" value="1"/>
</dbReference>
<dbReference type="InterPro" id="IPR029058">
    <property type="entry name" value="AB_hydrolase_fold"/>
</dbReference>
<evidence type="ECO:0000313" key="4">
    <source>
        <dbReference type="Proteomes" id="UP000807309"/>
    </source>
</evidence>
<dbReference type="EMBL" id="JADLRE010000036">
    <property type="protein sequence ID" value="MBF6229399.1"/>
    <property type="molecule type" value="Genomic_DNA"/>
</dbReference>
<protein>
    <submittedName>
        <fullName evidence="3">Alpha/beta hydrolase fold domain-containing protein</fullName>
    </submittedName>
</protein>
<organism evidence="3 4">
    <name type="scientific">Nocardia abscessus</name>
    <dbReference type="NCBI Taxonomy" id="120957"/>
    <lineage>
        <taxon>Bacteria</taxon>
        <taxon>Bacillati</taxon>
        <taxon>Actinomycetota</taxon>
        <taxon>Actinomycetes</taxon>
        <taxon>Mycobacteriales</taxon>
        <taxon>Nocardiaceae</taxon>
        <taxon>Nocardia</taxon>
    </lineage>
</organism>